<comment type="caution">
    <text evidence="1">The sequence shown here is derived from an EMBL/GenBank/DDBJ whole genome shotgun (WGS) entry which is preliminary data.</text>
</comment>
<sequence length="179" mass="21650">MKIWKHFRTITHHKWLVMKGCFKVGLYRQGLLHDLSKYSPAEFFVGCRYYQGDKSPNNEERKEKGYSSAWLHHKGRNKHHLEYWIDYALPPEHGMTGMRMPNRYVVEMFIDRVAASKNYQKEKYTDRSALEYYEWGKDQHILHPEVRQLLERLLHMLAEEGEEKTFAYIRQEVLSKKQQ</sequence>
<protein>
    <submittedName>
        <fullName evidence="1">DUF5662 family protein</fullName>
    </submittedName>
</protein>
<gene>
    <name evidence="1" type="ORF">OCV88_03890</name>
</gene>
<dbReference type="Proteomes" id="UP001652442">
    <property type="component" value="Unassembled WGS sequence"/>
</dbReference>
<reference evidence="1 2" key="1">
    <citation type="journal article" date="2021" name="ISME Commun">
        <title>Automated analysis of genomic sequences facilitates high-throughput and comprehensive description of bacteria.</title>
        <authorList>
            <person name="Hitch T.C.A."/>
        </authorList>
    </citation>
    <scope>NUCLEOTIDE SEQUENCE [LARGE SCALE GENOMIC DNA]</scope>
    <source>
        <strain evidence="1 2">Sanger_109</strain>
    </source>
</reference>
<dbReference type="RefSeq" id="WP_158424279.1">
    <property type="nucleotide sequence ID" value="NZ_JAOQJQ010000001.1"/>
</dbReference>
<dbReference type="InterPro" id="IPR043721">
    <property type="entry name" value="DUF5662"/>
</dbReference>
<dbReference type="EMBL" id="JAOQJQ010000001">
    <property type="protein sequence ID" value="MCU6761482.1"/>
    <property type="molecule type" value="Genomic_DNA"/>
</dbReference>
<proteinExistence type="predicted"/>
<evidence type="ECO:0000313" key="2">
    <source>
        <dbReference type="Proteomes" id="UP001652442"/>
    </source>
</evidence>
<keyword evidence="2" id="KW-1185">Reference proteome</keyword>
<name>A0ABT2TH19_9FIRM</name>
<dbReference type="Pfam" id="PF18907">
    <property type="entry name" value="DUF5662"/>
    <property type="match status" value="1"/>
</dbReference>
<accession>A0ABT2TH19</accession>
<organism evidence="1 2">
    <name type="scientific">Brotonthovivens ammoniilytica</name>
    <dbReference type="NCBI Taxonomy" id="2981725"/>
    <lineage>
        <taxon>Bacteria</taxon>
        <taxon>Bacillati</taxon>
        <taxon>Bacillota</taxon>
        <taxon>Clostridia</taxon>
        <taxon>Lachnospirales</taxon>
        <taxon>Lachnospiraceae</taxon>
        <taxon>Brotonthovivens</taxon>
    </lineage>
</organism>
<evidence type="ECO:0000313" key="1">
    <source>
        <dbReference type="EMBL" id="MCU6761482.1"/>
    </source>
</evidence>